<reference evidence="1 2" key="1">
    <citation type="submission" date="2017-12" db="EMBL/GenBank/DDBJ databases">
        <title>Hemimetabolous genomes reveal molecular basis of termite eusociality.</title>
        <authorList>
            <person name="Harrison M.C."/>
            <person name="Jongepier E."/>
            <person name="Robertson H.M."/>
            <person name="Arning N."/>
            <person name="Bitard-Feildel T."/>
            <person name="Chao H."/>
            <person name="Childers C.P."/>
            <person name="Dinh H."/>
            <person name="Doddapaneni H."/>
            <person name="Dugan S."/>
            <person name="Gowin J."/>
            <person name="Greiner C."/>
            <person name="Han Y."/>
            <person name="Hu H."/>
            <person name="Hughes D.S.T."/>
            <person name="Huylmans A.-K."/>
            <person name="Kemena C."/>
            <person name="Kremer L.P.M."/>
            <person name="Lee S.L."/>
            <person name="Lopez-Ezquerra A."/>
            <person name="Mallet L."/>
            <person name="Monroy-Kuhn J.M."/>
            <person name="Moser A."/>
            <person name="Murali S.C."/>
            <person name="Muzny D.M."/>
            <person name="Otani S."/>
            <person name="Piulachs M.-D."/>
            <person name="Poelchau M."/>
            <person name="Qu J."/>
            <person name="Schaub F."/>
            <person name="Wada-Katsumata A."/>
            <person name="Worley K.C."/>
            <person name="Xie Q."/>
            <person name="Ylla G."/>
            <person name="Poulsen M."/>
            <person name="Gibbs R.A."/>
            <person name="Schal C."/>
            <person name="Richards S."/>
            <person name="Belles X."/>
            <person name="Korb J."/>
            <person name="Bornberg-Bauer E."/>
        </authorList>
    </citation>
    <scope>NUCLEOTIDE SEQUENCE [LARGE SCALE GENOMIC DNA]</scope>
    <source>
        <tissue evidence="1">Whole body</tissue>
    </source>
</reference>
<dbReference type="InParanoid" id="A0A2J7QJE4"/>
<dbReference type="GO" id="GO:0005737">
    <property type="term" value="C:cytoplasm"/>
    <property type="evidence" value="ECO:0007669"/>
    <property type="project" value="TreeGrafter"/>
</dbReference>
<evidence type="ECO:0000313" key="1">
    <source>
        <dbReference type="EMBL" id="PNF28715.1"/>
    </source>
</evidence>
<dbReference type="PANTHER" id="PTHR34179:SF1">
    <property type="entry name" value="TUMOR PROTEIN P53-INDUCIBLE PROTEIN 13"/>
    <property type="match status" value="1"/>
</dbReference>
<protein>
    <submittedName>
        <fullName evidence="1">Uncharacterized protein</fullName>
    </submittedName>
</protein>
<sequence length="100" mass="11311">MCIITFSGTHRPLWPRYGEYKFVPRQRWVHNLEATPLALVTWGCRLTMSSVQPSIVKNFIKQHGLQGPEKVSRDGQYDLGLKDPAKIITDIDDSVLCPGS</sequence>
<comment type="caution">
    <text evidence="1">The sequence shown here is derived from an EMBL/GenBank/DDBJ whole genome shotgun (WGS) entry which is preliminary data.</text>
</comment>
<accession>A0A2J7QJE4</accession>
<dbReference type="Proteomes" id="UP000235965">
    <property type="component" value="Unassembled WGS sequence"/>
</dbReference>
<evidence type="ECO:0000313" key="2">
    <source>
        <dbReference type="Proteomes" id="UP000235965"/>
    </source>
</evidence>
<dbReference type="InterPro" id="IPR021454">
    <property type="entry name" value="DUF3105"/>
</dbReference>
<dbReference type="AlphaFoldDB" id="A0A2J7QJE4"/>
<name>A0A2J7QJE4_9NEOP</name>
<dbReference type="EMBL" id="NEVH01013556">
    <property type="protein sequence ID" value="PNF28715.1"/>
    <property type="molecule type" value="Genomic_DNA"/>
</dbReference>
<dbReference type="STRING" id="105785.A0A2J7QJE4"/>
<gene>
    <name evidence="1" type="ORF">B7P43_G07870</name>
</gene>
<proteinExistence type="predicted"/>
<dbReference type="Pfam" id="PF11303">
    <property type="entry name" value="DUF3105"/>
    <property type="match status" value="2"/>
</dbReference>
<keyword evidence="2" id="KW-1185">Reference proteome</keyword>
<dbReference type="OrthoDB" id="5960270at2759"/>
<organism evidence="1 2">
    <name type="scientific">Cryptotermes secundus</name>
    <dbReference type="NCBI Taxonomy" id="105785"/>
    <lineage>
        <taxon>Eukaryota</taxon>
        <taxon>Metazoa</taxon>
        <taxon>Ecdysozoa</taxon>
        <taxon>Arthropoda</taxon>
        <taxon>Hexapoda</taxon>
        <taxon>Insecta</taxon>
        <taxon>Pterygota</taxon>
        <taxon>Neoptera</taxon>
        <taxon>Polyneoptera</taxon>
        <taxon>Dictyoptera</taxon>
        <taxon>Blattodea</taxon>
        <taxon>Blattoidea</taxon>
        <taxon>Termitoidae</taxon>
        <taxon>Kalotermitidae</taxon>
        <taxon>Cryptotermitinae</taxon>
        <taxon>Cryptotermes</taxon>
    </lineage>
</organism>
<dbReference type="PANTHER" id="PTHR34179">
    <property type="entry name" value="TUMOR PROTEIN P53-INDUCIBLE PROTEIN 13"/>
    <property type="match status" value="1"/>
</dbReference>